<dbReference type="PANTHER" id="PTHR48081">
    <property type="entry name" value="AB HYDROLASE SUPERFAMILY PROTEIN C4A8.06C"/>
    <property type="match status" value="1"/>
</dbReference>
<organism evidence="3 4">
    <name type="scientific">Calocera cornea HHB12733</name>
    <dbReference type="NCBI Taxonomy" id="1353952"/>
    <lineage>
        <taxon>Eukaryota</taxon>
        <taxon>Fungi</taxon>
        <taxon>Dikarya</taxon>
        <taxon>Basidiomycota</taxon>
        <taxon>Agaricomycotina</taxon>
        <taxon>Dacrymycetes</taxon>
        <taxon>Dacrymycetales</taxon>
        <taxon>Dacrymycetaceae</taxon>
        <taxon>Calocera</taxon>
    </lineage>
</organism>
<dbReference type="AlphaFoldDB" id="A0A165G574"/>
<dbReference type="Pfam" id="PF07859">
    <property type="entry name" value="Abhydrolase_3"/>
    <property type="match status" value="1"/>
</dbReference>
<keyword evidence="1" id="KW-0378">Hydrolase</keyword>
<dbReference type="OrthoDB" id="408631at2759"/>
<dbReference type="InterPro" id="IPR013094">
    <property type="entry name" value="AB_hydrolase_3"/>
</dbReference>
<dbReference type="GO" id="GO:0016787">
    <property type="term" value="F:hydrolase activity"/>
    <property type="evidence" value="ECO:0007669"/>
    <property type="project" value="UniProtKB-KW"/>
</dbReference>
<dbReference type="Gene3D" id="3.40.50.1820">
    <property type="entry name" value="alpha/beta hydrolase"/>
    <property type="match status" value="1"/>
</dbReference>
<proteinExistence type="predicted"/>
<dbReference type="EMBL" id="KV423961">
    <property type="protein sequence ID" value="KZT57611.1"/>
    <property type="molecule type" value="Genomic_DNA"/>
</dbReference>
<reference evidence="3 4" key="1">
    <citation type="journal article" date="2016" name="Mol. Biol. Evol.">
        <title>Comparative Genomics of Early-Diverging Mushroom-Forming Fungi Provides Insights into the Origins of Lignocellulose Decay Capabilities.</title>
        <authorList>
            <person name="Nagy L.G."/>
            <person name="Riley R."/>
            <person name="Tritt A."/>
            <person name="Adam C."/>
            <person name="Daum C."/>
            <person name="Floudas D."/>
            <person name="Sun H."/>
            <person name="Yadav J.S."/>
            <person name="Pangilinan J."/>
            <person name="Larsson K.H."/>
            <person name="Matsuura K."/>
            <person name="Barry K."/>
            <person name="Labutti K."/>
            <person name="Kuo R."/>
            <person name="Ohm R.A."/>
            <person name="Bhattacharya S.S."/>
            <person name="Shirouzu T."/>
            <person name="Yoshinaga Y."/>
            <person name="Martin F.M."/>
            <person name="Grigoriev I.V."/>
            <person name="Hibbett D.S."/>
        </authorList>
    </citation>
    <scope>NUCLEOTIDE SEQUENCE [LARGE SCALE GENOMIC DNA]</scope>
    <source>
        <strain evidence="3 4">HHB12733</strain>
    </source>
</reference>
<dbReference type="SUPFAM" id="SSF53474">
    <property type="entry name" value="alpha/beta-Hydrolases"/>
    <property type="match status" value="1"/>
</dbReference>
<dbReference type="Proteomes" id="UP000076842">
    <property type="component" value="Unassembled WGS sequence"/>
</dbReference>
<dbReference type="PANTHER" id="PTHR48081:SF8">
    <property type="entry name" value="ALPHA_BETA HYDROLASE FOLD-3 DOMAIN-CONTAINING PROTEIN-RELATED"/>
    <property type="match status" value="1"/>
</dbReference>
<name>A0A165G574_9BASI</name>
<sequence length="330" mass="35552">MSYTLKHGPINPAILPLCDPGYAAYYARAIQGTVALDYDAPGPFDPSIRAVPLGSGLAAPLECVTRTLKVGECEVRVFTPPEEAPEGGWPVMVYFHGGGWVLGSVDSEISIATQLCRRVPCCVLSVNYRLAPEHPYPAAVDDAWSVIQYILSHGHAELNVNPGRIAVGGASAGGQLAAVVSHMAAMSDPPVPIALQLLTVPCTDLDPAAPYPSRTKFALSPALPAVRMNWFYRLFAARPEDWKASPIKTPPGEHWKRLAPAFVAVAGLDFLKDEGIAYAELMRERGAQAEVKVYEGVPHHFPSLDGVLEKGKEYVDDAVDRITKAFARTV</sequence>
<gene>
    <name evidence="3" type="ORF">CALCODRAFT_496005</name>
</gene>
<dbReference type="FunCoup" id="A0A165G574">
    <property type="interactions" value="69"/>
</dbReference>
<protein>
    <recommendedName>
        <fullName evidence="2">Alpha/beta hydrolase fold-3 domain-containing protein</fullName>
    </recommendedName>
</protein>
<evidence type="ECO:0000256" key="1">
    <source>
        <dbReference type="ARBA" id="ARBA00022801"/>
    </source>
</evidence>
<dbReference type="InterPro" id="IPR050300">
    <property type="entry name" value="GDXG_lipolytic_enzyme"/>
</dbReference>
<dbReference type="InterPro" id="IPR029058">
    <property type="entry name" value="AB_hydrolase_fold"/>
</dbReference>
<dbReference type="STRING" id="1353952.A0A165G574"/>
<evidence type="ECO:0000259" key="2">
    <source>
        <dbReference type="Pfam" id="PF07859"/>
    </source>
</evidence>
<dbReference type="InParanoid" id="A0A165G574"/>
<feature type="domain" description="Alpha/beta hydrolase fold-3" evidence="2">
    <location>
        <begin position="92"/>
        <end position="301"/>
    </location>
</feature>
<evidence type="ECO:0000313" key="3">
    <source>
        <dbReference type="EMBL" id="KZT57611.1"/>
    </source>
</evidence>
<accession>A0A165G574</accession>
<evidence type="ECO:0000313" key="4">
    <source>
        <dbReference type="Proteomes" id="UP000076842"/>
    </source>
</evidence>
<keyword evidence="4" id="KW-1185">Reference proteome</keyword>